<dbReference type="EnsemblPlants" id="AVESA.00010b.r2.1AG0060880.1">
    <property type="protein sequence ID" value="AVESA.00010b.r2.1AG0060880.1.CDS.1"/>
    <property type="gene ID" value="AVESA.00010b.r2.1AG0060880"/>
</dbReference>
<evidence type="ECO:0000313" key="1">
    <source>
        <dbReference type="EnsemblPlants" id="AVESA.00010b.r2.1AG0060880.1.CDS.1"/>
    </source>
</evidence>
<sequence length="353" mass="40973">MNWQQFCELLLDRFPDAGAHESMDQFHQLKQYTTVNTYIDTFEEWMTLMKIDHHYLPEYLFTLRFISGLKDALKHAVKTHKPPDLRAAYWYARQEELALLSITKRQNTVTITNRQQNTQPTNRFPQNREQRNKPPMDRNKEKGKCWYCPEDWSFGHKCASIKSIVHAIEMQGHSDDEEGYEQEAVDIPQPLLLPQVSLQPEQVLQQPLQQPADNVMQLPLQAPHGMPGEGTLSVQLMIEGKPAVALIDTGSTNTFIDLQFAKQNQFRLLPVPHRKVMVTGGVELSCQYILPQCNYKLQDKDLTNDFHILPLQGYDVILGANWLKKFNPNLIDWENRTVSLFYHGSWITLVDKQ</sequence>
<accession>A0ACD5TIY0</accession>
<protein>
    <submittedName>
        <fullName evidence="1">Uncharacterized protein</fullName>
    </submittedName>
</protein>
<proteinExistence type="predicted"/>
<dbReference type="Proteomes" id="UP001732700">
    <property type="component" value="Chromosome 1A"/>
</dbReference>
<evidence type="ECO:0000313" key="2">
    <source>
        <dbReference type="Proteomes" id="UP001732700"/>
    </source>
</evidence>
<reference evidence="1" key="2">
    <citation type="submission" date="2025-09" db="UniProtKB">
        <authorList>
            <consortium name="EnsemblPlants"/>
        </authorList>
    </citation>
    <scope>IDENTIFICATION</scope>
</reference>
<reference evidence="1" key="1">
    <citation type="submission" date="2021-05" db="EMBL/GenBank/DDBJ databases">
        <authorList>
            <person name="Scholz U."/>
            <person name="Mascher M."/>
            <person name="Fiebig A."/>
        </authorList>
    </citation>
    <scope>NUCLEOTIDE SEQUENCE [LARGE SCALE GENOMIC DNA]</scope>
</reference>
<keyword evidence="2" id="KW-1185">Reference proteome</keyword>
<name>A0ACD5TIY0_AVESA</name>
<organism evidence="1 2">
    <name type="scientific">Avena sativa</name>
    <name type="common">Oat</name>
    <dbReference type="NCBI Taxonomy" id="4498"/>
    <lineage>
        <taxon>Eukaryota</taxon>
        <taxon>Viridiplantae</taxon>
        <taxon>Streptophyta</taxon>
        <taxon>Embryophyta</taxon>
        <taxon>Tracheophyta</taxon>
        <taxon>Spermatophyta</taxon>
        <taxon>Magnoliopsida</taxon>
        <taxon>Liliopsida</taxon>
        <taxon>Poales</taxon>
        <taxon>Poaceae</taxon>
        <taxon>BOP clade</taxon>
        <taxon>Pooideae</taxon>
        <taxon>Poodae</taxon>
        <taxon>Poeae</taxon>
        <taxon>Poeae Chloroplast Group 1 (Aveneae type)</taxon>
        <taxon>Aveninae</taxon>
        <taxon>Avena</taxon>
    </lineage>
</organism>